<feature type="compositionally biased region" description="Basic and acidic residues" evidence="1">
    <location>
        <begin position="8"/>
        <end position="25"/>
    </location>
</feature>
<gene>
    <name evidence="2" type="ORF">E2C01_061521</name>
</gene>
<sequence length="91" mass="9606">MAGARGHYNRERNYSAKEGAGEGKKRAYKMVKGGGGWGGRRKGRPGTQPLPSRGSYRGIPAAPRRVQDPRSSPAASVSAEAPRGSGDVGRR</sequence>
<dbReference type="EMBL" id="VSRR010026124">
    <property type="protein sequence ID" value="MPC67346.1"/>
    <property type="molecule type" value="Genomic_DNA"/>
</dbReference>
<name>A0A5B7HBH2_PORTR</name>
<comment type="caution">
    <text evidence="2">The sequence shown here is derived from an EMBL/GenBank/DDBJ whole genome shotgun (WGS) entry which is preliminary data.</text>
</comment>
<accession>A0A5B7HBH2</accession>
<evidence type="ECO:0000313" key="2">
    <source>
        <dbReference type="EMBL" id="MPC67346.1"/>
    </source>
</evidence>
<feature type="compositionally biased region" description="Low complexity" evidence="1">
    <location>
        <begin position="69"/>
        <end position="82"/>
    </location>
</feature>
<protein>
    <submittedName>
        <fullName evidence="2">Uncharacterized protein</fullName>
    </submittedName>
</protein>
<feature type="region of interest" description="Disordered" evidence="1">
    <location>
        <begin position="1"/>
        <end position="91"/>
    </location>
</feature>
<dbReference type="AlphaFoldDB" id="A0A5B7HBH2"/>
<dbReference type="Proteomes" id="UP000324222">
    <property type="component" value="Unassembled WGS sequence"/>
</dbReference>
<keyword evidence="3" id="KW-1185">Reference proteome</keyword>
<evidence type="ECO:0000313" key="3">
    <source>
        <dbReference type="Proteomes" id="UP000324222"/>
    </source>
</evidence>
<proteinExistence type="predicted"/>
<evidence type="ECO:0000256" key="1">
    <source>
        <dbReference type="SAM" id="MobiDB-lite"/>
    </source>
</evidence>
<reference evidence="2 3" key="1">
    <citation type="submission" date="2019-05" db="EMBL/GenBank/DDBJ databases">
        <title>Another draft genome of Portunus trituberculatus and its Hox gene families provides insights of decapod evolution.</title>
        <authorList>
            <person name="Jeong J.-H."/>
            <person name="Song I."/>
            <person name="Kim S."/>
            <person name="Choi T."/>
            <person name="Kim D."/>
            <person name="Ryu S."/>
            <person name="Kim W."/>
        </authorList>
    </citation>
    <scope>NUCLEOTIDE SEQUENCE [LARGE SCALE GENOMIC DNA]</scope>
    <source>
        <tissue evidence="2">Muscle</tissue>
    </source>
</reference>
<organism evidence="2 3">
    <name type="scientific">Portunus trituberculatus</name>
    <name type="common">Swimming crab</name>
    <name type="synonym">Neptunus trituberculatus</name>
    <dbReference type="NCBI Taxonomy" id="210409"/>
    <lineage>
        <taxon>Eukaryota</taxon>
        <taxon>Metazoa</taxon>
        <taxon>Ecdysozoa</taxon>
        <taxon>Arthropoda</taxon>
        <taxon>Crustacea</taxon>
        <taxon>Multicrustacea</taxon>
        <taxon>Malacostraca</taxon>
        <taxon>Eumalacostraca</taxon>
        <taxon>Eucarida</taxon>
        <taxon>Decapoda</taxon>
        <taxon>Pleocyemata</taxon>
        <taxon>Brachyura</taxon>
        <taxon>Eubrachyura</taxon>
        <taxon>Portunoidea</taxon>
        <taxon>Portunidae</taxon>
        <taxon>Portuninae</taxon>
        <taxon>Portunus</taxon>
    </lineage>
</organism>